<evidence type="ECO:0000313" key="1">
    <source>
        <dbReference type="EMBL" id="GAB0192655.1"/>
    </source>
</evidence>
<dbReference type="PANTHER" id="PTHR33332">
    <property type="entry name" value="REVERSE TRANSCRIPTASE DOMAIN-CONTAINING PROTEIN"/>
    <property type="match status" value="1"/>
</dbReference>
<dbReference type="EMBL" id="BAAFJT010000008">
    <property type="protein sequence ID" value="GAB0192655.1"/>
    <property type="molecule type" value="Genomic_DNA"/>
</dbReference>
<organism evidence="1 2">
    <name type="scientific">Grus japonensis</name>
    <name type="common">Japanese crane</name>
    <name type="synonym">Red-crowned crane</name>
    <dbReference type="NCBI Taxonomy" id="30415"/>
    <lineage>
        <taxon>Eukaryota</taxon>
        <taxon>Metazoa</taxon>
        <taxon>Chordata</taxon>
        <taxon>Craniata</taxon>
        <taxon>Vertebrata</taxon>
        <taxon>Euteleostomi</taxon>
        <taxon>Archelosauria</taxon>
        <taxon>Archosauria</taxon>
        <taxon>Dinosauria</taxon>
        <taxon>Saurischia</taxon>
        <taxon>Theropoda</taxon>
        <taxon>Coelurosauria</taxon>
        <taxon>Aves</taxon>
        <taxon>Neognathae</taxon>
        <taxon>Neoaves</taxon>
        <taxon>Gruiformes</taxon>
        <taxon>Gruidae</taxon>
        <taxon>Grus</taxon>
    </lineage>
</organism>
<evidence type="ECO:0000313" key="2">
    <source>
        <dbReference type="Proteomes" id="UP001623348"/>
    </source>
</evidence>
<dbReference type="Proteomes" id="UP001623348">
    <property type="component" value="Unassembled WGS sequence"/>
</dbReference>
<proteinExistence type="predicted"/>
<comment type="caution">
    <text evidence="1">The sequence shown here is derived from an EMBL/GenBank/DDBJ whole genome shotgun (WGS) entry which is preliminary data.</text>
</comment>
<accession>A0ABC9X4P3</accession>
<keyword evidence="2" id="KW-1185">Reference proteome</keyword>
<gene>
    <name evidence="1" type="ORF">GRJ2_001730800</name>
</gene>
<name>A0ABC9X4P3_GRUJA</name>
<protein>
    <submittedName>
        <fullName evidence="1">Uncharacterized protein</fullName>
    </submittedName>
</protein>
<dbReference type="AlphaFoldDB" id="A0ABC9X4P3"/>
<reference evidence="1 2" key="1">
    <citation type="submission" date="2024-06" db="EMBL/GenBank/DDBJ databases">
        <title>The draft genome of Grus japonensis, version 3.</title>
        <authorList>
            <person name="Nabeshima K."/>
            <person name="Suzuki S."/>
            <person name="Onuma M."/>
        </authorList>
    </citation>
    <scope>NUCLEOTIDE SEQUENCE [LARGE SCALE GENOMIC DNA]</scope>
    <source>
        <strain evidence="1 2">451A</strain>
    </source>
</reference>
<sequence length="101" mass="11294">MLGATQLESSLAEKDLGVLVDSRLTVSHQCALAAKAADDKLGCIRRTVVNRLSKRIHPLSSALVRPHLEYYVQLWASQYKRDMDILERVLKDDEGFGVSLL</sequence>